<dbReference type="Pfam" id="PF04055">
    <property type="entry name" value="Radical_SAM"/>
    <property type="match status" value="1"/>
</dbReference>
<evidence type="ECO:0000256" key="1">
    <source>
        <dbReference type="ARBA" id="ARBA00001966"/>
    </source>
</evidence>
<reference evidence="8" key="2">
    <citation type="journal article" date="2021" name="PeerJ">
        <title>Extensive microbial diversity within the chicken gut microbiome revealed by metagenomics and culture.</title>
        <authorList>
            <person name="Gilroy R."/>
            <person name="Ravi A."/>
            <person name="Getino M."/>
            <person name="Pursley I."/>
            <person name="Horton D.L."/>
            <person name="Alikhan N.F."/>
            <person name="Baker D."/>
            <person name="Gharbi K."/>
            <person name="Hall N."/>
            <person name="Watson M."/>
            <person name="Adriaenssens E.M."/>
            <person name="Foster-Nyarko E."/>
            <person name="Jarju S."/>
            <person name="Secka A."/>
            <person name="Antonio M."/>
            <person name="Oren A."/>
            <person name="Chaudhuri R.R."/>
            <person name="La Ragione R."/>
            <person name="Hildebrand F."/>
            <person name="Pallen M.J."/>
        </authorList>
    </citation>
    <scope>NUCLEOTIDE SEQUENCE</scope>
    <source>
        <strain evidence="8">ChiSjej4B22-9803</strain>
    </source>
</reference>
<dbReference type="InterPro" id="IPR023404">
    <property type="entry name" value="rSAM_horseshoe"/>
</dbReference>
<protein>
    <submittedName>
        <fullName evidence="8">TIGR01212 family radical SAM protein</fullName>
    </submittedName>
</protein>
<evidence type="ECO:0000313" key="9">
    <source>
        <dbReference type="Proteomes" id="UP000824111"/>
    </source>
</evidence>
<keyword evidence="2" id="KW-0004">4Fe-4S</keyword>
<comment type="caution">
    <text evidence="8">The sequence shown here is derived from an EMBL/GenBank/DDBJ whole genome shotgun (WGS) entry which is preliminary data.</text>
</comment>
<evidence type="ECO:0000259" key="7">
    <source>
        <dbReference type="PROSITE" id="PS51918"/>
    </source>
</evidence>
<dbReference type="SMART" id="SM00729">
    <property type="entry name" value="Elp3"/>
    <property type="match status" value="1"/>
</dbReference>
<organism evidence="8 9">
    <name type="scientific">Candidatus Avimonoglobus intestinipullorum</name>
    <dbReference type="NCBI Taxonomy" id="2840699"/>
    <lineage>
        <taxon>Bacteria</taxon>
        <taxon>Bacillati</taxon>
        <taxon>Bacillota</taxon>
        <taxon>Clostridia</taxon>
        <taxon>Eubacteriales</taxon>
        <taxon>Candidatus Avimonoglobus</taxon>
    </lineage>
</organism>
<evidence type="ECO:0000256" key="6">
    <source>
        <dbReference type="ARBA" id="ARBA00023014"/>
    </source>
</evidence>
<gene>
    <name evidence="8" type="ORF">IAB04_05965</name>
</gene>
<dbReference type="SUPFAM" id="SSF102114">
    <property type="entry name" value="Radical SAM enzymes"/>
    <property type="match status" value="1"/>
</dbReference>
<dbReference type="Proteomes" id="UP000824111">
    <property type="component" value="Unassembled WGS sequence"/>
</dbReference>
<keyword evidence="6" id="KW-0411">Iron-sulfur</keyword>
<dbReference type="InterPro" id="IPR007197">
    <property type="entry name" value="rSAM"/>
</dbReference>
<dbReference type="EMBL" id="DVND01000155">
    <property type="protein sequence ID" value="HIU48890.1"/>
    <property type="molecule type" value="Genomic_DNA"/>
</dbReference>
<dbReference type="SFLD" id="SFLDG01091">
    <property type="entry name" value="uncharacterized_CHP01210-like"/>
    <property type="match status" value="1"/>
</dbReference>
<dbReference type="InterPro" id="IPR039661">
    <property type="entry name" value="ELP3"/>
</dbReference>
<dbReference type="Gene3D" id="3.80.30.20">
    <property type="entry name" value="tm_1862 like domain"/>
    <property type="match status" value="1"/>
</dbReference>
<dbReference type="InterPro" id="IPR006638">
    <property type="entry name" value="Elp3/MiaA/NifB-like_rSAM"/>
</dbReference>
<keyword evidence="4" id="KW-0479">Metal-binding</keyword>
<dbReference type="Pfam" id="PF16199">
    <property type="entry name" value="Radical_SAM_C"/>
    <property type="match status" value="1"/>
</dbReference>
<dbReference type="SFLD" id="SFLDS00029">
    <property type="entry name" value="Radical_SAM"/>
    <property type="match status" value="1"/>
</dbReference>
<dbReference type="InterPro" id="IPR032432">
    <property type="entry name" value="Radical_SAM_C"/>
</dbReference>
<evidence type="ECO:0000313" key="8">
    <source>
        <dbReference type="EMBL" id="HIU48890.1"/>
    </source>
</evidence>
<evidence type="ECO:0000256" key="2">
    <source>
        <dbReference type="ARBA" id="ARBA00022485"/>
    </source>
</evidence>
<dbReference type="GO" id="GO:0003824">
    <property type="term" value="F:catalytic activity"/>
    <property type="evidence" value="ECO:0007669"/>
    <property type="project" value="InterPro"/>
</dbReference>
<dbReference type="PANTHER" id="PTHR11135">
    <property type="entry name" value="HISTONE ACETYLTRANSFERASE-RELATED"/>
    <property type="match status" value="1"/>
</dbReference>
<dbReference type="InterPro" id="IPR005911">
    <property type="entry name" value="YhcC-like"/>
</dbReference>
<evidence type="ECO:0000256" key="5">
    <source>
        <dbReference type="ARBA" id="ARBA00023004"/>
    </source>
</evidence>
<evidence type="ECO:0000256" key="3">
    <source>
        <dbReference type="ARBA" id="ARBA00022691"/>
    </source>
</evidence>
<feature type="domain" description="Radical SAM core" evidence="7">
    <location>
        <begin position="24"/>
        <end position="265"/>
    </location>
</feature>
<keyword evidence="5" id="KW-0408">Iron</keyword>
<dbReference type="PROSITE" id="PS51918">
    <property type="entry name" value="RADICAL_SAM"/>
    <property type="match status" value="1"/>
</dbReference>
<dbReference type="NCBIfam" id="TIGR01212">
    <property type="entry name" value="TIGR01212 family radical SAM protein"/>
    <property type="match status" value="1"/>
</dbReference>
<name>A0A9D1S6Q1_9FIRM</name>
<proteinExistence type="predicted"/>
<dbReference type="PANTHER" id="PTHR11135:SF1">
    <property type="entry name" value="PROTEIN YHCC"/>
    <property type="match status" value="1"/>
</dbReference>
<accession>A0A9D1S6Q1</accession>
<dbReference type="GO" id="GO:0046872">
    <property type="term" value="F:metal ion binding"/>
    <property type="evidence" value="ECO:0007669"/>
    <property type="project" value="UniProtKB-KW"/>
</dbReference>
<sequence length="313" mass="35781">MHNDFIYSNDNKRYHTWNYHLQTTFGEKVFKVALNAGFTCPNIDGTKGTGGCIYCSSSGSGDFAGDPAAPVLEQFHSVRQRMHEKWPRAKYIAYFQAHTNTYAPVHVLRQKFEPVLAQEHVVGLSIATRADALQEDVLDYLSELNQRTYLIVELGLQTVFNETGVRINRCHTYAEFLEGYEQLTRRSIRVCVHLIDGLPGETTEMMLESARRVAQLRPHCVKLHLLHVLKNTKLAEQYAQGLVPVLSLEAYVDIIIRQLEVFPPETIFQRLTGDGGRAQLIAPLWSLKKFVVLNEIDKEMVRRDTYQGAKWKN</sequence>
<comment type="cofactor">
    <cofactor evidence="1">
        <name>[4Fe-4S] cluster</name>
        <dbReference type="ChEBI" id="CHEBI:49883"/>
    </cofactor>
</comment>
<reference evidence="8" key="1">
    <citation type="submission" date="2020-10" db="EMBL/GenBank/DDBJ databases">
        <authorList>
            <person name="Gilroy R."/>
        </authorList>
    </citation>
    <scope>NUCLEOTIDE SEQUENCE</scope>
    <source>
        <strain evidence="8">ChiSjej4B22-9803</strain>
    </source>
</reference>
<evidence type="ECO:0000256" key="4">
    <source>
        <dbReference type="ARBA" id="ARBA00022723"/>
    </source>
</evidence>
<keyword evidence="3" id="KW-0949">S-adenosyl-L-methionine</keyword>
<dbReference type="InterPro" id="IPR058240">
    <property type="entry name" value="rSAM_sf"/>
</dbReference>
<dbReference type="GO" id="GO:0051539">
    <property type="term" value="F:4 iron, 4 sulfur cluster binding"/>
    <property type="evidence" value="ECO:0007669"/>
    <property type="project" value="UniProtKB-KW"/>
</dbReference>
<dbReference type="AlphaFoldDB" id="A0A9D1S6Q1"/>
<dbReference type="SFLD" id="SFLDG01086">
    <property type="entry name" value="elongater_protein-like"/>
    <property type="match status" value="1"/>
</dbReference>